<keyword evidence="5" id="KW-0804">Transcription</keyword>
<feature type="domain" description="Zn(2)-C6 fungal-type" evidence="8">
    <location>
        <begin position="34"/>
        <end position="65"/>
    </location>
</feature>
<reference evidence="9" key="1">
    <citation type="submission" date="2020-06" db="EMBL/GenBank/DDBJ databases">
        <title>Draft genome sequences of strains closely related to Aspergillus parafelis and Aspergillus hiratsukae.</title>
        <authorList>
            <person name="Dos Santos R.A.C."/>
            <person name="Rivero-Menendez O."/>
            <person name="Steenwyk J.L."/>
            <person name="Mead M.E."/>
            <person name="Goldman G.H."/>
            <person name="Alastruey-Izquierdo A."/>
            <person name="Rokas A."/>
        </authorList>
    </citation>
    <scope>NUCLEOTIDE SEQUENCE</scope>
    <source>
        <strain evidence="9">CNM-CM7691</strain>
    </source>
</reference>
<dbReference type="GO" id="GO:0008270">
    <property type="term" value="F:zinc ion binding"/>
    <property type="evidence" value="ECO:0007669"/>
    <property type="project" value="InterPro"/>
</dbReference>
<evidence type="ECO:0000259" key="8">
    <source>
        <dbReference type="PROSITE" id="PS50048"/>
    </source>
</evidence>
<dbReference type="GO" id="GO:0006351">
    <property type="term" value="P:DNA-templated transcription"/>
    <property type="evidence" value="ECO:0007669"/>
    <property type="project" value="InterPro"/>
</dbReference>
<dbReference type="GO" id="GO:0005634">
    <property type="term" value="C:nucleus"/>
    <property type="evidence" value="ECO:0007669"/>
    <property type="project" value="UniProtKB-SubCell"/>
</dbReference>
<keyword evidence="10" id="KW-1185">Reference proteome</keyword>
<evidence type="ECO:0000313" key="9">
    <source>
        <dbReference type="EMBL" id="KAF7175873.1"/>
    </source>
</evidence>
<dbReference type="AlphaFoldDB" id="A0A8H6V257"/>
<dbReference type="Pfam" id="PF00172">
    <property type="entry name" value="Zn_clus"/>
    <property type="match status" value="1"/>
</dbReference>
<protein>
    <recommendedName>
        <fullName evidence="8">Zn(2)-C6 fungal-type domain-containing protein</fullName>
    </recommendedName>
</protein>
<dbReference type="SUPFAM" id="SSF57701">
    <property type="entry name" value="Zn2/Cys6 DNA-binding domain"/>
    <property type="match status" value="1"/>
</dbReference>
<dbReference type="EMBL" id="JACBAG010001918">
    <property type="protein sequence ID" value="KAF7175873.1"/>
    <property type="molecule type" value="Genomic_DNA"/>
</dbReference>
<evidence type="ECO:0000256" key="7">
    <source>
        <dbReference type="SAM" id="MobiDB-lite"/>
    </source>
</evidence>
<evidence type="ECO:0000256" key="5">
    <source>
        <dbReference type="ARBA" id="ARBA00023163"/>
    </source>
</evidence>
<dbReference type="SMART" id="SM00906">
    <property type="entry name" value="Fungal_trans"/>
    <property type="match status" value="1"/>
</dbReference>
<feature type="region of interest" description="Disordered" evidence="7">
    <location>
        <begin position="100"/>
        <end position="124"/>
    </location>
</feature>
<dbReference type="GO" id="GO:0003677">
    <property type="term" value="F:DNA binding"/>
    <property type="evidence" value="ECO:0007669"/>
    <property type="project" value="UniProtKB-KW"/>
</dbReference>
<dbReference type="CDD" id="cd00067">
    <property type="entry name" value="GAL4"/>
    <property type="match status" value="1"/>
</dbReference>
<keyword evidence="6" id="KW-0539">Nucleus</keyword>
<dbReference type="InterPro" id="IPR001138">
    <property type="entry name" value="Zn2Cys6_DnaBD"/>
</dbReference>
<evidence type="ECO:0000256" key="4">
    <source>
        <dbReference type="ARBA" id="ARBA00023125"/>
    </source>
</evidence>
<evidence type="ECO:0000256" key="2">
    <source>
        <dbReference type="ARBA" id="ARBA00022723"/>
    </source>
</evidence>
<dbReference type="SMART" id="SM00066">
    <property type="entry name" value="GAL4"/>
    <property type="match status" value="1"/>
</dbReference>
<keyword evidence="2" id="KW-0479">Metal-binding</keyword>
<keyword evidence="3" id="KW-0805">Transcription regulation</keyword>
<name>A0A8H6V257_9EURO</name>
<dbReference type="PROSITE" id="PS00463">
    <property type="entry name" value="ZN2_CY6_FUNGAL_1"/>
    <property type="match status" value="1"/>
</dbReference>
<dbReference type="Proteomes" id="UP000641853">
    <property type="component" value="Unassembled WGS sequence"/>
</dbReference>
<feature type="compositionally biased region" description="Polar residues" evidence="7">
    <location>
        <begin position="666"/>
        <end position="684"/>
    </location>
</feature>
<accession>A0A8H6V257</accession>
<dbReference type="PANTHER" id="PTHR31001:SF86">
    <property type="entry name" value="ZN(II)2CYS6 TRANSCRIPTION FACTOR (EUROFUNG)"/>
    <property type="match status" value="1"/>
</dbReference>
<feature type="region of interest" description="Disordered" evidence="7">
    <location>
        <begin position="666"/>
        <end position="698"/>
    </location>
</feature>
<dbReference type="Pfam" id="PF04082">
    <property type="entry name" value="Fungal_trans"/>
    <property type="match status" value="1"/>
</dbReference>
<comment type="subcellular location">
    <subcellularLocation>
        <location evidence="1">Nucleus</location>
    </subcellularLocation>
</comment>
<sequence>MTDSTTGPHVQNVQNVQNPSMATKEKKRSRVQLSCTACRSRKLKCCRTYPCTNCKKRGEAASCTFVGRGPRGRSSQGRTSPTLVQERLQHLENLILSFTQKKSSEQSQASSASEQQNIPSRTAGSVVPAVLQNPSSSMEPEPRGTVPESTGRLLENEAGSSYFDGAHWRAILEEVNDVKGYFEQETDEESEEEIIDDDFFDSSSPALLLGLNKPASKEELLADIPPRPVADRLVSQFLHCKDPLLVVLHFPTFQKEYNQFWLNPQGVSLQWLGALYAIFTLAISVLDTIEEPVPQSLGDHLVATTRFRKRTVQCLVQANYIIPGRYKVEALFLYTMGEFFTSCDAQAGVSFLLGLTIRLAMRMGYHRDPRNFPKLSAFEGEMRRRLWSVLSQLDTLISFQVGLPRTIQAWQHDVELPRNLFDEDYDENTKELPPSRPETERTPLCYIRAKGRIMSVFGRISDLAYSRELVTYEQTLEIDRHLEEAHDQIPPILRIRPMEQSITDQSELILKRFTLEILYQKCRCVLHRRYLADFHDNMRYTYSRWVCMTAAKQILRHQAVLHQETQPGGQLYREKQFPNSIQNTDYLLAAMIICLELSPSHPTEPGTNSQSNDVTVIIKGREDLLLALESTHQIFKDMRRRSADAQKAYAAMSIMLRCVKKSTQHAVDSTSGSSGQEFNTTSDVSPPPYDGWHNQQGPSSVLAHEQINAIQPPFTSLDVIEEMLDAPANLNWRLWDQQIQGFEDEHARTLWYPGLGP</sequence>
<evidence type="ECO:0000313" key="10">
    <source>
        <dbReference type="Proteomes" id="UP000641853"/>
    </source>
</evidence>
<dbReference type="PANTHER" id="PTHR31001">
    <property type="entry name" value="UNCHARACTERIZED TRANSCRIPTIONAL REGULATORY PROTEIN"/>
    <property type="match status" value="1"/>
</dbReference>
<dbReference type="CDD" id="cd12148">
    <property type="entry name" value="fungal_TF_MHR"/>
    <property type="match status" value="1"/>
</dbReference>
<dbReference type="InterPro" id="IPR036864">
    <property type="entry name" value="Zn2-C6_fun-type_DNA-bd_sf"/>
</dbReference>
<feature type="compositionally biased region" description="Polar residues" evidence="7">
    <location>
        <begin position="1"/>
        <end position="21"/>
    </location>
</feature>
<feature type="region of interest" description="Disordered" evidence="7">
    <location>
        <begin position="1"/>
        <end position="26"/>
    </location>
</feature>
<evidence type="ECO:0000256" key="3">
    <source>
        <dbReference type="ARBA" id="ARBA00023015"/>
    </source>
</evidence>
<gene>
    <name evidence="9" type="ORF">CNMCM7691_000405</name>
</gene>
<proteinExistence type="predicted"/>
<dbReference type="PROSITE" id="PS50048">
    <property type="entry name" value="ZN2_CY6_FUNGAL_2"/>
    <property type="match status" value="1"/>
</dbReference>
<evidence type="ECO:0000256" key="1">
    <source>
        <dbReference type="ARBA" id="ARBA00004123"/>
    </source>
</evidence>
<dbReference type="InterPro" id="IPR007219">
    <property type="entry name" value="XnlR_reg_dom"/>
</dbReference>
<dbReference type="InterPro" id="IPR050613">
    <property type="entry name" value="Sec_Metabolite_Reg"/>
</dbReference>
<feature type="compositionally biased region" description="Low complexity" evidence="7">
    <location>
        <begin position="105"/>
        <end position="116"/>
    </location>
</feature>
<keyword evidence="4" id="KW-0238">DNA-binding</keyword>
<organism evidence="9 10">
    <name type="scientific">Aspergillus felis</name>
    <dbReference type="NCBI Taxonomy" id="1287682"/>
    <lineage>
        <taxon>Eukaryota</taxon>
        <taxon>Fungi</taxon>
        <taxon>Dikarya</taxon>
        <taxon>Ascomycota</taxon>
        <taxon>Pezizomycotina</taxon>
        <taxon>Eurotiomycetes</taxon>
        <taxon>Eurotiomycetidae</taxon>
        <taxon>Eurotiales</taxon>
        <taxon>Aspergillaceae</taxon>
        <taxon>Aspergillus</taxon>
        <taxon>Aspergillus subgen. Fumigati</taxon>
    </lineage>
</organism>
<dbReference type="GO" id="GO:0000981">
    <property type="term" value="F:DNA-binding transcription factor activity, RNA polymerase II-specific"/>
    <property type="evidence" value="ECO:0007669"/>
    <property type="project" value="InterPro"/>
</dbReference>
<comment type="caution">
    <text evidence="9">The sequence shown here is derived from an EMBL/GenBank/DDBJ whole genome shotgun (WGS) entry which is preliminary data.</text>
</comment>
<dbReference type="Gene3D" id="4.10.240.10">
    <property type="entry name" value="Zn(2)-C6 fungal-type DNA-binding domain"/>
    <property type="match status" value="1"/>
</dbReference>
<evidence type="ECO:0000256" key="6">
    <source>
        <dbReference type="ARBA" id="ARBA00023242"/>
    </source>
</evidence>